<feature type="binding site" evidence="8">
    <location>
        <begin position="32"/>
        <end position="39"/>
    </location>
    <ligand>
        <name>ATP</name>
        <dbReference type="ChEBI" id="CHEBI:30616"/>
    </ligand>
</feature>
<proteinExistence type="inferred from homology"/>
<gene>
    <name evidence="8" type="primary">smc</name>
    <name evidence="10" type="ordered locus">Spiaf_1207</name>
</gene>
<feature type="coiled-coil region" evidence="8">
    <location>
        <begin position="708"/>
        <end position="773"/>
    </location>
</feature>
<dbReference type="InterPro" id="IPR050308">
    <property type="entry name" value="MukB/SMC"/>
</dbReference>
<sequence length="939" mass="108024">MFLKSVEVFGFKSFADKSRIEFSPGISALLGPNGCGKSNVVDAIKWVLGEQASRSLRAERMEDVIFNGTDTRKQLNVAEVSLTLSNDTGLLPMDVPEVEVKRRLFRSGTSEYFINGAPVRLKDLRELFYDTGIGKSAYSIMEQGKIDQVLSTKPEERRTIFEEAATITKYKMKGAEAERKLERTVENMNQVRNILAEVEKRYKTLEKQAAKTERYRELKDQIFHTEVDQTLLKLRKLINDRDKTVQQLQDSTAERDKLKQNIDQINESLEEHMEEVHSMEERLVEAQKNLYRLEVEQKSTHGRRTMLVERLEEVQSKIETETGRLEGLRQTIARIETGISEKETQAADTNTRIAELETNIKEFEESIETASRRIADNEQQAVRLNDEVASLENEQEVLGEELRGVTDVIVQELDERLRESGYSSRRRQELEAQMRHLLSSIRITLEGKRDVLGDLAGRDTVGSGDLSGIIEALQGLPDRVAEAEELLNQYHDATPAFLDDFLAPEGIITRKREIDERIAACRDKVRDNRSAITTLQEENRELQRKRDEYRRTLEELRLNRVQLQNQLQTITQEIERDRRSIEQQQRRCAEIEEGISIERDRIQGLNEHIEKVDQQSQELTTQEAMARKELEQLNSEISSRNKSVLKNERQVKDQMQSLAKLQEKVERIHLREAEIKADIRNLYENFRDRHSRDLSEFEERTFEIGEQYSEVRDALQRLRSELKELGQVNLMAPEEFAEVEERYNFLTSQLDDLGRAKQDLDRITAEIRKESTQLFLETYEKIKRNFHTLFRRLFGGGRAEIRLVDPDDVLESGIEILAQPPGKKLENINLLSGGERSMTAVALLFATYMVKPSPFCLLDEIDAALDEENVGRFVGVLTEFAKESQFIVITHNKKTVGGAQTLLGVTMEESGVSKVISIRLDTRSEGDEPAEEEAVAELT</sequence>
<dbReference type="Pfam" id="PF02463">
    <property type="entry name" value="SMC_N"/>
    <property type="match status" value="1"/>
</dbReference>
<evidence type="ECO:0000256" key="1">
    <source>
        <dbReference type="ARBA" id="ARBA00004496"/>
    </source>
</evidence>
<dbReference type="CDD" id="cd03278">
    <property type="entry name" value="ABC_SMC_barmotin"/>
    <property type="match status" value="1"/>
</dbReference>
<dbReference type="PANTHER" id="PTHR42963">
    <property type="entry name" value="CHROMOSOME PARTITION PROTEIN MUKB"/>
    <property type="match status" value="1"/>
</dbReference>
<dbReference type="GO" id="GO:0007059">
    <property type="term" value="P:chromosome segregation"/>
    <property type="evidence" value="ECO:0007669"/>
    <property type="project" value="UniProtKB-UniRule"/>
</dbReference>
<keyword evidence="4 8" id="KW-0067">ATP-binding</keyword>
<keyword evidence="3 8" id="KW-0547">Nucleotide-binding</keyword>
<dbReference type="PATRIC" id="fig|889378.3.peg.1206"/>
<evidence type="ECO:0000313" key="10">
    <source>
        <dbReference type="EMBL" id="AFG37285.1"/>
    </source>
</evidence>
<comment type="function">
    <text evidence="8">Required for chromosome condensation and partitioning.</text>
</comment>
<dbReference type="eggNOG" id="COG1196">
    <property type="taxonomic scope" value="Bacteria"/>
</dbReference>
<keyword evidence="6" id="KW-0226">DNA condensation</keyword>
<dbReference type="GO" id="GO:0007062">
    <property type="term" value="P:sister chromatid cohesion"/>
    <property type="evidence" value="ECO:0007669"/>
    <property type="project" value="InterPro"/>
</dbReference>
<evidence type="ECO:0000256" key="7">
    <source>
        <dbReference type="ARBA" id="ARBA00023125"/>
    </source>
</evidence>
<evidence type="ECO:0000256" key="2">
    <source>
        <dbReference type="ARBA" id="ARBA00022490"/>
    </source>
</evidence>
<comment type="similarity">
    <text evidence="8">Belongs to the SMC family.</text>
</comment>
<evidence type="ECO:0000256" key="5">
    <source>
        <dbReference type="ARBA" id="ARBA00023054"/>
    </source>
</evidence>
<dbReference type="EMBL" id="CP003282">
    <property type="protein sequence ID" value="AFG37285.1"/>
    <property type="molecule type" value="Genomic_DNA"/>
</dbReference>
<accession>H9UIE2</accession>
<dbReference type="Proteomes" id="UP000007383">
    <property type="component" value="Chromosome"/>
</dbReference>
<dbReference type="GO" id="GO:0030261">
    <property type="term" value="P:chromosome condensation"/>
    <property type="evidence" value="ECO:0007669"/>
    <property type="project" value="UniProtKB-KW"/>
</dbReference>
<dbReference type="InterPro" id="IPR027417">
    <property type="entry name" value="P-loop_NTPase"/>
</dbReference>
<dbReference type="HAMAP" id="MF_01894">
    <property type="entry name" value="Smc_prok"/>
    <property type="match status" value="1"/>
</dbReference>
<evidence type="ECO:0000256" key="3">
    <source>
        <dbReference type="ARBA" id="ARBA00022741"/>
    </source>
</evidence>
<organism evidence="10 11">
    <name type="scientific">Spirochaeta africana (strain ATCC 700263 / DSM 8902 / Z-7692)</name>
    <dbReference type="NCBI Taxonomy" id="889378"/>
    <lineage>
        <taxon>Bacteria</taxon>
        <taxon>Pseudomonadati</taxon>
        <taxon>Spirochaetota</taxon>
        <taxon>Spirochaetia</taxon>
        <taxon>Spirochaetales</taxon>
        <taxon>Spirochaetaceae</taxon>
        <taxon>Spirochaeta</taxon>
    </lineage>
</organism>
<dbReference type="STRING" id="889378.Spiaf_1207"/>
<dbReference type="GO" id="GO:0003677">
    <property type="term" value="F:DNA binding"/>
    <property type="evidence" value="ECO:0007669"/>
    <property type="project" value="UniProtKB-UniRule"/>
</dbReference>
<dbReference type="GO" id="GO:0005524">
    <property type="term" value="F:ATP binding"/>
    <property type="evidence" value="ECO:0007669"/>
    <property type="project" value="UniProtKB-UniRule"/>
</dbReference>
<reference evidence="11" key="1">
    <citation type="journal article" date="2013" name="Stand. Genomic Sci.">
        <title>Complete genome sequence of the halophilic bacterium Spirochaeta africana type strain (Z-7692(T)) from the alkaline Lake Magadi in the East African Rift.</title>
        <authorList>
            <person name="Liolos K."/>
            <person name="Abt B."/>
            <person name="Scheuner C."/>
            <person name="Teshima H."/>
            <person name="Held B."/>
            <person name="Lapidus A."/>
            <person name="Nolan M."/>
            <person name="Lucas S."/>
            <person name="Deshpande S."/>
            <person name="Cheng J.F."/>
            <person name="Tapia R."/>
            <person name="Goodwin L.A."/>
            <person name="Pitluck S."/>
            <person name="Pagani I."/>
            <person name="Ivanova N."/>
            <person name="Mavromatis K."/>
            <person name="Mikhailova N."/>
            <person name="Huntemann M."/>
            <person name="Pati A."/>
            <person name="Chen A."/>
            <person name="Palaniappan K."/>
            <person name="Land M."/>
            <person name="Rohde M."/>
            <person name="Tindall B.J."/>
            <person name="Detter J.C."/>
            <person name="Goker M."/>
            <person name="Bristow J."/>
            <person name="Eisen J.A."/>
            <person name="Markowitz V."/>
            <person name="Hugenholtz P."/>
            <person name="Woyke T."/>
            <person name="Klenk H.P."/>
            <person name="Kyrpides N.C."/>
        </authorList>
    </citation>
    <scope>NUCLEOTIDE SEQUENCE</scope>
    <source>
        <strain evidence="11">ATCC 700263 / DSM 8902 / Z-7692</strain>
    </source>
</reference>
<protein>
    <recommendedName>
        <fullName evidence="8">Chromosome partition protein Smc</fullName>
    </recommendedName>
</protein>
<dbReference type="InterPro" id="IPR024704">
    <property type="entry name" value="SMC"/>
</dbReference>
<comment type="subunit">
    <text evidence="8">Homodimer.</text>
</comment>
<name>H9UIE2_SPIAZ</name>
<dbReference type="AlphaFoldDB" id="H9UIE2"/>
<keyword evidence="7 8" id="KW-0238">DNA-binding</keyword>
<evidence type="ECO:0000313" key="11">
    <source>
        <dbReference type="Proteomes" id="UP000007383"/>
    </source>
</evidence>
<comment type="domain">
    <text evidence="8">Contains large globular domains required for ATP hydrolysis at each terminus and a third globular domain forming a flexible hinge near the middle of the molecule. These domains are separated by coiled-coil structures.</text>
</comment>
<dbReference type="PANTHER" id="PTHR42963:SF1">
    <property type="entry name" value="DUF4476 DOMAIN-CONTAINING PROTEIN"/>
    <property type="match status" value="1"/>
</dbReference>
<evidence type="ECO:0000256" key="6">
    <source>
        <dbReference type="ARBA" id="ARBA00023067"/>
    </source>
</evidence>
<dbReference type="OrthoDB" id="9808768at2"/>
<dbReference type="RefSeq" id="WP_014455274.1">
    <property type="nucleotide sequence ID" value="NC_017098.1"/>
</dbReference>
<dbReference type="SUPFAM" id="SSF52540">
    <property type="entry name" value="P-loop containing nucleoside triphosphate hydrolases"/>
    <property type="match status" value="2"/>
</dbReference>
<keyword evidence="11" id="KW-1185">Reference proteome</keyword>
<keyword evidence="2 8" id="KW-0963">Cytoplasm</keyword>
<dbReference type="InterPro" id="IPR003395">
    <property type="entry name" value="RecF/RecN/SMC_N"/>
</dbReference>
<dbReference type="FunFam" id="3.40.50.300:FF:000901">
    <property type="entry name" value="Chromosome partition protein Smc"/>
    <property type="match status" value="1"/>
</dbReference>
<dbReference type="SUPFAM" id="SSF57997">
    <property type="entry name" value="Tropomyosin"/>
    <property type="match status" value="1"/>
</dbReference>
<dbReference type="PIRSF" id="PIRSF005719">
    <property type="entry name" value="SMC"/>
    <property type="match status" value="1"/>
</dbReference>
<dbReference type="KEGG" id="sfc:Spiaf_1207"/>
<evidence type="ECO:0000256" key="8">
    <source>
        <dbReference type="HAMAP-Rule" id="MF_01894"/>
    </source>
</evidence>
<feature type="coiled-coil region" evidence="8">
    <location>
        <begin position="181"/>
        <end position="401"/>
    </location>
</feature>
<dbReference type="GO" id="GO:0016887">
    <property type="term" value="F:ATP hydrolysis activity"/>
    <property type="evidence" value="ECO:0007669"/>
    <property type="project" value="InterPro"/>
</dbReference>
<dbReference type="GO" id="GO:0005737">
    <property type="term" value="C:cytoplasm"/>
    <property type="evidence" value="ECO:0007669"/>
    <property type="project" value="UniProtKB-SubCell"/>
</dbReference>
<dbReference type="HOGENOM" id="CLU_001042_2_2_12"/>
<evidence type="ECO:0000259" key="9">
    <source>
        <dbReference type="Pfam" id="PF02463"/>
    </source>
</evidence>
<comment type="subcellular location">
    <subcellularLocation>
        <location evidence="1 8">Cytoplasm</location>
    </subcellularLocation>
</comment>
<feature type="coiled-coil region" evidence="8">
    <location>
        <begin position="525"/>
        <end position="678"/>
    </location>
</feature>
<dbReference type="Gene3D" id="3.40.50.300">
    <property type="entry name" value="P-loop containing nucleotide triphosphate hydrolases"/>
    <property type="match status" value="2"/>
</dbReference>
<keyword evidence="5 8" id="KW-0175">Coiled coil</keyword>
<dbReference type="GO" id="GO:0006260">
    <property type="term" value="P:DNA replication"/>
    <property type="evidence" value="ECO:0007669"/>
    <property type="project" value="UniProtKB-UniRule"/>
</dbReference>
<feature type="domain" description="RecF/RecN/SMC N-terminal" evidence="9">
    <location>
        <begin position="2"/>
        <end position="913"/>
    </location>
</feature>
<evidence type="ECO:0000256" key="4">
    <source>
        <dbReference type="ARBA" id="ARBA00022840"/>
    </source>
</evidence>
<dbReference type="InterPro" id="IPR011890">
    <property type="entry name" value="SMC_prok"/>
</dbReference>
<dbReference type="Gene3D" id="1.10.287.1490">
    <property type="match status" value="2"/>
</dbReference>